<keyword evidence="3" id="KW-0808">Transferase</keyword>
<accession>A0A371J3N1</accession>
<dbReference type="GO" id="GO:0016740">
    <property type="term" value="F:transferase activity"/>
    <property type="evidence" value="ECO:0007669"/>
    <property type="project" value="UniProtKB-KW"/>
</dbReference>
<dbReference type="Gene3D" id="3.40.50.2000">
    <property type="entry name" value="Glycogen Phosphorylase B"/>
    <property type="match status" value="2"/>
</dbReference>
<dbReference type="InterPro" id="IPR028098">
    <property type="entry name" value="Glyco_trans_4-like_N"/>
</dbReference>
<dbReference type="Pfam" id="PF00534">
    <property type="entry name" value="Glycos_transf_1"/>
    <property type="match status" value="1"/>
</dbReference>
<sequence length="368" mass="41073">MKNNKIALFIPTLEIGGAEKVMINLAKGFSELGYDIDIILVKAKGDYLKQVPKSVNIVDLNSKSAMASISSLTTYLVNAKPYALISAIENCNVAALIAKKRAKVDTKVIVTIHTTLSRILEDVKNIKVKLNMILQKKLYKRADKIVAVANNTAEDAAKVLGILRDDIDVIYNPIINDELINKSKENVSGKFFNQEGVKNLLAVGRLNEAKGFDTLIKGFNLLLKQRTDVRLTILGEGEKRPELEQIIDELGINDYVDMPGFCENPYAYMSKCSIFVLSSKWEGLSNVIIEAMSCGARIISTDCKSGPKEILDNGRYGKLVPVGDEQEICKGIIEVLNNDIIFEDYNNHLDKFKFDKIINEYIELIYNK</sequence>
<organism evidence="3 4">
    <name type="scientific">Romboutsia weinsteinii</name>
    <dbReference type="NCBI Taxonomy" id="2020949"/>
    <lineage>
        <taxon>Bacteria</taxon>
        <taxon>Bacillati</taxon>
        <taxon>Bacillota</taxon>
        <taxon>Clostridia</taxon>
        <taxon>Peptostreptococcales</taxon>
        <taxon>Peptostreptococcaceae</taxon>
        <taxon>Romboutsia</taxon>
    </lineage>
</organism>
<gene>
    <name evidence="3" type="ORF">CHL78_009240</name>
</gene>
<dbReference type="InterPro" id="IPR001296">
    <property type="entry name" value="Glyco_trans_1"/>
</dbReference>
<protein>
    <submittedName>
        <fullName evidence="3">Glycosyltransferase</fullName>
    </submittedName>
</protein>
<dbReference type="RefSeq" id="WP_094366158.1">
    <property type="nucleotide sequence ID" value="NZ_NOJY02000013.1"/>
</dbReference>
<dbReference type="CDD" id="cd03811">
    <property type="entry name" value="GT4_GT28_WabH-like"/>
    <property type="match status" value="1"/>
</dbReference>
<proteinExistence type="predicted"/>
<dbReference type="AlphaFoldDB" id="A0A371J3N1"/>
<feature type="domain" description="Glycosyltransferase subfamily 4-like N-terminal" evidence="2">
    <location>
        <begin position="15"/>
        <end position="174"/>
    </location>
</feature>
<dbReference type="PANTHER" id="PTHR12526">
    <property type="entry name" value="GLYCOSYLTRANSFERASE"/>
    <property type="match status" value="1"/>
</dbReference>
<evidence type="ECO:0000313" key="3">
    <source>
        <dbReference type="EMBL" id="RDY27391.1"/>
    </source>
</evidence>
<keyword evidence="4" id="KW-1185">Reference proteome</keyword>
<dbReference type="Pfam" id="PF13439">
    <property type="entry name" value="Glyco_transf_4"/>
    <property type="match status" value="1"/>
</dbReference>
<evidence type="ECO:0000259" key="1">
    <source>
        <dbReference type="Pfam" id="PF00534"/>
    </source>
</evidence>
<evidence type="ECO:0000259" key="2">
    <source>
        <dbReference type="Pfam" id="PF13439"/>
    </source>
</evidence>
<dbReference type="SUPFAM" id="SSF53756">
    <property type="entry name" value="UDP-Glycosyltransferase/glycogen phosphorylase"/>
    <property type="match status" value="1"/>
</dbReference>
<dbReference type="EMBL" id="NOJY02000013">
    <property type="protein sequence ID" value="RDY27391.1"/>
    <property type="molecule type" value="Genomic_DNA"/>
</dbReference>
<name>A0A371J3N1_9FIRM</name>
<dbReference type="Proteomes" id="UP000215694">
    <property type="component" value="Unassembled WGS sequence"/>
</dbReference>
<dbReference type="OrthoDB" id="9806653at2"/>
<comment type="caution">
    <text evidence="3">The sequence shown here is derived from an EMBL/GenBank/DDBJ whole genome shotgun (WGS) entry which is preliminary data.</text>
</comment>
<dbReference type="PANTHER" id="PTHR12526:SF630">
    <property type="entry name" value="GLYCOSYLTRANSFERASE"/>
    <property type="match status" value="1"/>
</dbReference>
<feature type="domain" description="Glycosyl transferase family 1" evidence="1">
    <location>
        <begin position="187"/>
        <end position="343"/>
    </location>
</feature>
<reference evidence="3 4" key="1">
    <citation type="journal article" date="2017" name="Genome Announc.">
        <title>Draft Genome Sequence of Romboutsia weinsteinii sp. nov. Strain CCRI-19649(T) Isolated from Surface Water.</title>
        <authorList>
            <person name="Maheux A.F."/>
            <person name="Boudreau D.K."/>
            <person name="Berube E."/>
            <person name="Boissinot M."/>
            <person name="Cantin P."/>
            <person name="Raymond F."/>
            <person name="Corbeil J."/>
            <person name="Omar R.F."/>
            <person name="Bergeron M.G."/>
        </authorList>
    </citation>
    <scope>NUCLEOTIDE SEQUENCE [LARGE SCALE GENOMIC DNA]</scope>
    <source>
        <strain evidence="3 4">CCRI-19649</strain>
    </source>
</reference>
<evidence type="ECO:0000313" key="4">
    <source>
        <dbReference type="Proteomes" id="UP000215694"/>
    </source>
</evidence>